<dbReference type="GO" id="GO:0043546">
    <property type="term" value="F:molybdopterin cofactor binding"/>
    <property type="evidence" value="ECO:0007669"/>
    <property type="project" value="InterPro"/>
</dbReference>
<dbReference type="AlphaFoldDB" id="A0A7K3VWY4"/>
<dbReference type="RefSeq" id="WP_163480047.1">
    <property type="nucleotide sequence ID" value="NZ_JAAGWF010000004.1"/>
</dbReference>
<evidence type="ECO:0000256" key="3">
    <source>
        <dbReference type="ARBA" id="ARBA00023004"/>
    </source>
</evidence>
<comment type="similarity">
    <text evidence="1">Belongs to the prokaryotic molybdopterin-containing oxidoreductase family.</text>
</comment>
<keyword evidence="3" id="KW-0408">Iron</keyword>
<dbReference type="GO" id="GO:0016491">
    <property type="term" value="F:oxidoreductase activity"/>
    <property type="evidence" value="ECO:0007669"/>
    <property type="project" value="InterPro"/>
</dbReference>
<dbReference type="GO" id="GO:0046872">
    <property type="term" value="F:metal ion binding"/>
    <property type="evidence" value="ECO:0007669"/>
    <property type="project" value="UniProtKB-KW"/>
</dbReference>
<dbReference type="Gene3D" id="2.20.25.90">
    <property type="entry name" value="ADC-like domains"/>
    <property type="match status" value="1"/>
</dbReference>
<organism evidence="7 8">
    <name type="scientific">Geodermatophilus sabuli</name>
    <dbReference type="NCBI Taxonomy" id="1564158"/>
    <lineage>
        <taxon>Bacteria</taxon>
        <taxon>Bacillati</taxon>
        <taxon>Actinomycetota</taxon>
        <taxon>Actinomycetes</taxon>
        <taxon>Geodermatophilales</taxon>
        <taxon>Geodermatophilaceae</taxon>
        <taxon>Geodermatophilus</taxon>
    </lineage>
</organism>
<feature type="domain" description="4Fe-4S Mo/W bis-MGD-type" evidence="6">
    <location>
        <begin position="2"/>
        <end position="58"/>
    </location>
</feature>
<dbReference type="Gene3D" id="3.40.228.10">
    <property type="entry name" value="Dimethylsulfoxide Reductase, domain 2"/>
    <property type="match status" value="1"/>
</dbReference>
<dbReference type="Pfam" id="PF04879">
    <property type="entry name" value="Molybdop_Fe4S4"/>
    <property type="match status" value="1"/>
</dbReference>
<dbReference type="Pfam" id="PF00384">
    <property type="entry name" value="Molybdopterin"/>
    <property type="match status" value="1"/>
</dbReference>
<gene>
    <name evidence="7" type="ORF">GCU56_03045</name>
</gene>
<dbReference type="InterPro" id="IPR006657">
    <property type="entry name" value="MoPterin_dinucl-bd_dom"/>
</dbReference>
<evidence type="ECO:0000313" key="8">
    <source>
        <dbReference type="Proteomes" id="UP000470246"/>
    </source>
</evidence>
<evidence type="ECO:0000256" key="4">
    <source>
        <dbReference type="ARBA" id="ARBA00023014"/>
    </source>
</evidence>
<evidence type="ECO:0000313" key="7">
    <source>
        <dbReference type="EMBL" id="NEK56848.1"/>
    </source>
</evidence>
<dbReference type="PANTHER" id="PTHR43742">
    <property type="entry name" value="TRIMETHYLAMINE-N-OXIDE REDUCTASE"/>
    <property type="match status" value="1"/>
</dbReference>
<protein>
    <submittedName>
        <fullName evidence="7">Molybdopterin-dependent oxidoreductase</fullName>
    </submittedName>
</protein>
<dbReference type="PANTHER" id="PTHR43742:SF6">
    <property type="entry name" value="OXIDOREDUCTASE YYAE-RELATED"/>
    <property type="match status" value="1"/>
</dbReference>
<reference evidence="7 8" key="1">
    <citation type="submission" date="2020-02" db="EMBL/GenBank/DDBJ databases">
        <title>Geodermatophilus sabuli CPCC 205279 I12A-02694.</title>
        <authorList>
            <person name="Jiang Z."/>
        </authorList>
    </citation>
    <scope>NUCLEOTIDE SEQUENCE [LARGE SCALE GENOMIC DNA]</scope>
    <source>
        <strain evidence="7 8">I12A-02694</strain>
    </source>
</reference>
<dbReference type="PROSITE" id="PS51669">
    <property type="entry name" value="4FE4S_MOW_BIS_MGD"/>
    <property type="match status" value="1"/>
</dbReference>
<feature type="region of interest" description="Disordered" evidence="5">
    <location>
        <begin position="342"/>
        <end position="363"/>
    </location>
</feature>
<evidence type="ECO:0000256" key="5">
    <source>
        <dbReference type="SAM" id="MobiDB-lite"/>
    </source>
</evidence>
<dbReference type="SUPFAM" id="SSF53706">
    <property type="entry name" value="Formate dehydrogenase/DMSO reductase, domains 1-3"/>
    <property type="match status" value="1"/>
</dbReference>
<dbReference type="Pfam" id="PF01568">
    <property type="entry name" value="Molydop_binding"/>
    <property type="match status" value="1"/>
</dbReference>
<dbReference type="GO" id="GO:0051536">
    <property type="term" value="F:iron-sulfur cluster binding"/>
    <property type="evidence" value="ECO:0007669"/>
    <property type="project" value="UniProtKB-KW"/>
</dbReference>
<dbReference type="InterPro" id="IPR006963">
    <property type="entry name" value="Mopterin_OxRdtase_4Fe-4S_dom"/>
</dbReference>
<keyword evidence="2" id="KW-0479">Metal-binding</keyword>
<dbReference type="Gene3D" id="3.40.50.740">
    <property type="match status" value="1"/>
</dbReference>
<accession>A0A7K3VWY4</accession>
<dbReference type="SUPFAM" id="SSF50692">
    <property type="entry name" value="ADC-like"/>
    <property type="match status" value="1"/>
</dbReference>
<proteinExistence type="inferred from homology"/>
<dbReference type="SMART" id="SM00926">
    <property type="entry name" value="Molybdop_Fe4S4"/>
    <property type="match status" value="1"/>
</dbReference>
<dbReference type="InterPro" id="IPR006656">
    <property type="entry name" value="Mopterin_OxRdtase"/>
</dbReference>
<dbReference type="EMBL" id="JAAGWF010000004">
    <property type="protein sequence ID" value="NEK56848.1"/>
    <property type="molecule type" value="Genomic_DNA"/>
</dbReference>
<sequence length="692" mass="74461">MTAVHRTYCRFCLAGCGLLVHVDGPDVVKVKGDPDHPVSGGYTCPKGRSLATFHHSPERLNVPTVVDDGAPVDTDWDGALDDLATRLTALIRGHGPDSVALYLGFAASLDTAGRRYARKFLDAIGSKSLYTATTVDMPCKPLISELMTGFPGLVSVVDYERTSMVLYVGTNPAVSHGQTNSLPQPTKHLREITKRGGEIWVIDPRRSETTSVATSHLQPRPGGDVFILGHCIRELLIDGADRPYLEAHASGVDALTAAVEPFDRAFAARGSGLEPDELDRLVAALRRHGRFSGQTGTGVTMSRWANLVEWLMYALGAITGSLDREGGSWFHPGFLHQLDRRPALPMSDGVPDPGPASRPELPRRWGEYPCAALPDEMEAGNVRALIGFGGNPLTAVPNTSRMLAALQTLDVLVSADVVHSATGRLATHVLPCTGQLERADVSQFTDQGYMTVSAQYTQAVLPPTAGRKPGWWIFAELGRRMGHPLTPSGVAPDDYTDDDVLAEVASRGRAPLAELRAAEGAIVSERAVIGWVHDRVLPDGRWRLAPSQLVDHMEVLQDPADLVLIPRRQLRHQNSQLTSSLYDHRREDLPQLLINPADAEQRHVEDGQSVRIASAAGDLEAIACVSGDMRPGVVSLPHGFGSVNVNTLVLGRDEVDPLTGLAFQSGFPVEVVAVESPARTPPAVRDPHAGSA</sequence>
<dbReference type="Gene3D" id="2.40.40.20">
    <property type="match status" value="1"/>
</dbReference>
<dbReference type="InterPro" id="IPR050612">
    <property type="entry name" value="Prok_Mopterin_Oxidored"/>
</dbReference>
<evidence type="ECO:0000256" key="1">
    <source>
        <dbReference type="ARBA" id="ARBA00010312"/>
    </source>
</evidence>
<evidence type="ECO:0000256" key="2">
    <source>
        <dbReference type="ARBA" id="ARBA00022723"/>
    </source>
</evidence>
<keyword evidence="8" id="KW-1185">Reference proteome</keyword>
<keyword evidence="4" id="KW-0411">Iron-sulfur</keyword>
<comment type="caution">
    <text evidence="7">The sequence shown here is derived from an EMBL/GenBank/DDBJ whole genome shotgun (WGS) entry which is preliminary data.</text>
</comment>
<name>A0A7K3VWY4_9ACTN</name>
<evidence type="ECO:0000259" key="6">
    <source>
        <dbReference type="PROSITE" id="PS51669"/>
    </source>
</evidence>
<dbReference type="InterPro" id="IPR009010">
    <property type="entry name" value="Asp_de-COase-like_dom_sf"/>
</dbReference>
<dbReference type="Proteomes" id="UP000470246">
    <property type="component" value="Unassembled WGS sequence"/>
</dbReference>